<comment type="caution">
    <text evidence="1">The sequence shown here is derived from an EMBL/GenBank/DDBJ whole genome shotgun (WGS) entry which is preliminary data.</text>
</comment>
<accession>A0AAX0H998</accession>
<sequence>MIYIYPYGGFGKSVAEILTIFDIKHNFIDDNVEHHKLSDFKFDTNDEILISISDGYTNLKSKIDNLNIKNQNGVLYCANLISQFKNTSVNEIMKKNCKVINAIDAFYNKFSLHYKEIWNKIISDTKIELGKRLNEFYKQNIPKNIWGGVYLISFAQNKHLYKIPHLLESKLINKNIVYIYPYKEKFEDRNIEIAVPYRLFEFIDFLPNVLTLFAGIKANKNSIYFCVEHIYAAPFVFGMYSNEAFYKEYYKEQNLNYIFSACKKNFMVENALKANYKVIQAGYPSLDKNLDEYNDNEILKEWILVAPRIDDFLTPARNDLIGRLLDLGYKVIYRPHPNEKYDSLPKPNNKNFILDTNENIIKSFNISFTIITNHSSLAHTYPLTTLRKAILFMPEENFAKGINNKTFFDENLHLKATNFDEIILHLKNMKNDKNYLKEKEKIKDYRQNEVYNLGNSSEFIAKFILNNSKEINK</sequence>
<dbReference type="AlphaFoldDB" id="A0AAX0H998"/>
<reference evidence="1 2" key="1">
    <citation type="journal article" date="2016" name="Genome Biol. Evol.">
        <title>Comparative Genomics of Campylobacter fetus from Reptiles and Mammals Reveals Divergent Evolution in Host-Associated Lineages.</title>
        <authorList>
            <person name="Gilbert M.J."/>
            <person name="Miller W.G."/>
            <person name="Yee E."/>
            <person name="Zomer A.L."/>
            <person name="van der Graaf-van Bloois L."/>
            <person name="Fitzgerald C."/>
            <person name="Forbes K.J."/>
            <person name="Meric G."/>
            <person name="Sheppard S.K."/>
            <person name="Wagenaar J.A."/>
            <person name="Duim B."/>
        </authorList>
    </citation>
    <scope>NUCLEOTIDE SEQUENCE [LARGE SCALE GENOMIC DNA]</scope>
    <source>
        <strain evidence="1 2">12S02225-3</strain>
    </source>
</reference>
<dbReference type="EMBL" id="LFLK01000010">
    <property type="protein sequence ID" value="OCR90114.1"/>
    <property type="molecule type" value="Genomic_DNA"/>
</dbReference>
<evidence type="ECO:0000313" key="1">
    <source>
        <dbReference type="EMBL" id="OCR90114.1"/>
    </source>
</evidence>
<proteinExistence type="predicted"/>
<dbReference type="RefSeq" id="WP_065841174.1">
    <property type="nucleotide sequence ID" value="NZ_LFLK01000010.1"/>
</dbReference>
<dbReference type="Proteomes" id="UP000093100">
    <property type="component" value="Unassembled WGS sequence"/>
</dbReference>
<evidence type="ECO:0000313" key="2">
    <source>
        <dbReference type="Proteomes" id="UP000093100"/>
    </source>
</evidence>
<name>A0AAX0H998_CAMFE</name>
<organism evidence="1 2">
    <name type="scientific">Campylobacter fetus subsp. testudinum</name>
    <dbReference type="NCBI Taxonomy" id="1507806"/>
    <lineage>
        <taxon>Bacteria</taxon>
        <taxon>Pseudomonadati</taxon>
        <taxon>Campylobacterota</taxon>
        <taxon>Epsilonproteobacteria</taxon>
        <taxon>Campylobacterales</taxon>
        <taxon>Campylobacteraceae</taxon>
        <taxon>Campylobacter</taxon>
    </lineage>
</organism>
<protein>
    <submittedName>
        <fullName evidence="1">Uncharacterized protein</fullName>
    </submittedName>
</protein>
<gene>
    <name evidence="1" type="ORF">CFT12S02225_08345</name>
</gene>